<keyword evidence="1" id="KW-1133">Transmembrane helix</keyword>
<dbReference type="AlphaFoldDB" id="A0AAD6RDJ9"/>
<keyword evidence="1" id="KW-0472">Membrane</keyword>
<organism evidence="2 3">
    <name type="scientific">Populus alba x Populus x berolinensis</name>
    <dbReference type="NCBI Taxonomy" id="444605"/>
    <lineage>
        <taxon>Eukaryota</taxon>
        <taxon>Viridiplantae</taxon>
        <taxon>Streptophyta</taxon>
        <taxon>Embryophyta</taxon>
        <taxon>Tracheophyta</taxon>
        <taxon>Spermatophyta</taxon>
        <taxon>Magnoliopsida</taxon>
        <taxon>eudicotyledons</taxon>
        <taxon>Gunneridae</taxon>
        <taxon>Pentapetalae</taxon>
        <taxon>rosids</taxon>
        <taxon>fabids</taxon>
        <taxon>Malpighiales</taxon>
        <taxon>Salicaceae</taxon>
        <taxon>Saliceae</taxon>
        <taxon>Populus</taxon>
    </lineage>
</organism>
<evidence type="ECO:0000313" key="3">
    <source>
        <dbReference type="Proteomes" id="UP001164929"/>
    </source>
</evidence>
<accession>A0AAD6RDJ9</accession>
<gene>
    <name evidence="2" type="ORF">NC653_005942</name>
</gene>
<reference evidence="2" key="1">
    <citation type="journal article" date="2023" name="Mol. Ecol. Resour.">
        <title>Chromosome-level genome assembly of a triploid poplar Populus alba 'Berolinensis'.</title>
        <authorList>
            <person name="Chen S."/>
            <person name="Yu Y."/>
            <person name="Wang X."/>
            <person name="Wang S."/>
            <person name="Zhang T."/>
            <person name="Zhou Y."/>
            <person name="He R."/>
            <person name="Meng N."/>
            <person name="Wang Y."/>
            <person name="Liu W."/>
            <person name="Liu Z."/>
            <person name="Liu J."/>
            <person name="Guo Q."/>
            <person name="Huang H."/>
            <person name="Sederoff R.R."/>
            <person name="Wang G."/>
            <person name="Qu G."/>
            <person name="Chen S."/>
        </authorList>
    </citation>
    <scope>NUCLEOTIDE SEQUENCE</scope>
    <source>
        <strain evidence="2">SC-2020</strain>
    </source>
</reference>
<sequence>MIIIIIILINSQVHPTDRPSLIESNCSLGPNVLLAQVDKTLRLLVYGILLLLPLSLGLFGFVNFATRSRNLVCVFVYIYWLVFGMEAGAGTCAFGSRYFRPA</sequence>
<protein>
    <submittedName>
        <fullName evidence="2">Uncharacterized protein</fullName>
    </submittedName>
</protein>
<feature type="transmembrane region" description="Helical" evidence="1">
    <location>
        <begin position="43"/>
        <end position="65"/>
    </location>
</feature>
<name>A0AAD6RDJ9_9ROSI</name>
<proteinExistence type="predicted"/>
<evidence type="ECO:0000256" key="1">
    <source>
        <dbReference type="SAM" id="Phobius"/>
    </source>
</evidence>
<dbReference type="Proteomes" id="UP001164929">
    <property type="component" value="Chromosome 2"/>
</dbReference>
<evidence type="ECO:0000313" key="2">
    <source>
        <dbReference type="EMBL" id="KAJ7006737.1"/>
    </source>
</evidence>
<keyword evidence="3" id="KW-1185">Reference proteome</keyword>
<dbReference type="EMBL" id="JAQIZT010000002">
    <property type="protein sequence ID" value="KAJ7006737.1"/>
    <property type="molecule type" value="Genomic_DNA"/>
</dbReference>
<keyword evidence="1" id="KW-0812">Transmembrane</keyword>
<comment type="caution">
    <text evidence="2">The sequence shown here is derived from an EMBL/GenBank/DDBJ whole genome shotgun (WGS) entry which is preliminary data.</text>
</comment>
<feature type="transmembrane region" description="Helical" evidence="1">
    <location>
        <begin position="77"/>
        <end position="99"/>
    </location>
</feature>